<protein>
    <submittedName>
        <fullName evidence="10">Opsin 1</fullName>
    </submittedName>
</protein>
<evidence type="ECO:0000256" key="5">
    <source>
        <dbReference type="ARBA" id="ARBA00023136"/>
    </source>
</evidence>
<dbReference type="EMBL" id="KM276762">
    <property type="protein sequence ID" value="AIZ50542.1"/>
    <property type="molecule type" value="Genomic_DNA"/>
</dbReference>
<dbReference type="AlphaFoldDB" id="A0A0A7KUV6"/>
<name>A0A0A7KUV6_9ECHI</name>
<dbReference type="GO" id="GO:0004930">
    <property type="term" value="F:G protein-coupled receptor activity"/>
    <property type="evidence" value="ECO:0007669"/>
    <property type="project" value="UniProtKB-KW"/>
</dbReference>
<dbReference type="InterPro" id="IPR017452">
    <property type="entry name" value="GPCR_Rhodpsn_7TM"/>
</dbReference>
<proteinExistence type="predicted"/>
<sequence length="64" mass="7112">CEQIVALAAVSMQRCFLVVRPFTARKMTSSWAFLALVITWIYSLTISLPPAFGWNDYVIEGAGT</sequence>
<keyword evidence="2 8" id="KW-0812">Transmembrane</keyword>
<dbReference type="SUPFAM" id="SSF81321">
    <property type="entry name" value="Family A G protein-coupled receptor-like"/>
    <property type="match status" value="1"/>
</dbReference>
<evidence type="ECO:0000256" key="6">
    <source>
        <dbReference type="ARBA" id="ARBA00023170"/>
    </source>
</evidence>
<evidence type="ECO:0000256" key="4">
    <source>
        <dbReference type="ARBA" id="ARBA00023040"/>
    </source>
</evidence>
<evidence type="ECO:0000256" key="2">
    <source>
        <dbReference type="ARBA" id="ARBA00022692"/>
    </source>
</evidence>
<dbReference type="PANTHER" id="PTHR24240">
    <property type="entry name" value="OPSIN"/>
    <property type="match status" value="1"/>
</dbReference>
<reference evidence="10" key="1">
    <citation type="submission" date="2014-08" db="EMBL/GenBank/DDBJ databases">
        <title>High opsin diversity in a non-visual infaunal brittle star.</title>
        <authorList>
            <person name="Delroisse J."/>
            <person name="Ullrich-Luter E."/>
            <person name="Ortega-Martinez O."/>
            <person name="Dupont S."/>
            <person name="Arnone M.-I."/>
            <person name="Mallefet J."/>
            <person name="Flammang P."/>
        </authorList>
    </citation>
    <scope>NUCLEOTIDE SEQUENCE</scope>
</reference>
<evidence type="ECO:0000256" key="8">
    <source>
        <dbReference type="SAM" id="Phobius"/>
    </source>
</evidence>
<evidence type="ECO:0000259" key="9">
    <source>
        <dbReference type="PROSITE" id="PS50262"/>
    </source>
</evidence>
<dbReference type="PROSITE" id="PS50262">
    <property type="entry name" value="G_PROTEIN_RECEP_F1_2"/>
    <property type="match status" value="1"/>
</dbReference>
<organism evidence="10">
    <name type="scientific">Amphiura filiformis</name>
    <dbReference type="NCBI Taxonomy" id="82378"/>
    <lineage>
        <taxon>Eukaryota</taxon>
        <taxon>Metazoa</taxon>
        <taxon>Echinodermata</taxon>
        <taxon>Eleutherozoa</taxon>
        <taxon>Asterozoa</taxon>
        <taxon>Ophiuroidea</taxon>
        <taxon>Myophiuroidea</taxon>
        <taxon>Metophiurida</taxon>
        <taxon>Ophintegrida</taxon>
        <taxon>Amphilepidida</taxon>
        <taxon>Ophiurina</taxon>
        <taxon>Gnathophiurina</taxon>
        <taxon>Amphiuroidea</taxon>
        <taxon>Amphiuridae</taxon>
        <taxon>Amphiura</taxon>
    </lineage>
</organism>
<feature type="domain" description="G-protein coupled receptors family 1 profile" evidence="9">
    <location>
        <begin position="1"/>
        <end position="64"/>
    </location>
</feature>
<evidence type="ECO:0000256" key="1">
    <source>
        <dbReference type="ARBA" id="ARBA00004141"/>
    </source>
</evidence>
<evidence type="ECO:0000256" key="7">
    <source>
        <dbReference type="ARBA" id="ARBA00023224"/>
    </source>
</evidence>
<dbReference type="Gene3D" id="1.20.1070.10">
    <property type="entry name" value="Rhodopsin 7-helix transmembrane proteins"/>
    <property type="match status" value="1"/>
</dbReference>
<keyword evidence="5 8" id="KW-0472">Membrane</keyword>
<evidence type="ECO:0000256" key="3">
    <source>
        <dbReference type="ARBA" id="ARBA00022989"/>
    </source>
</evidence>
<dbReference type="GO" id="GO:0016020">
    <property type="term" value="C:membrane"/>
    <property type="evidence" value="ECO:0007669"/>
    <property type="project" value="UniProtKB-SubCell"/>
</dbReference>
<keyword evidence="7" id="KW-0807">Transducer</keyword>
<feature type="transmembrane region" description="Helical" evidence="8">
    <location>
        <begin position="30"/>
        <end position="48"/>
    </location>
</feature>
<accession>A0A0A7KUV6</accession>
<keyword evidence="4" id="KW-0297">G-protein coupled receptor</keyword>
<feature type="non-terminal residue" evidence="10">
    <location>
        <position position="1"/>
    </location>
</feature>
<keyword evidence="6" id="KW-0675">Receptor</keyword>
<feature type="non-terminal residue" evidence="10">
    <location>
        <position position="64"/>
    </location>
</feature>
<keyword evidence="3 8" id="KW-1133">Transmembrane helix</keyword>
<comment type="subcellular location">
    <subcellularLocation>
        <location evidence="1">Membrane</location>
        <topology evidence="1">Multi-pass membrane protein</topology>
    </subcellularLocation>
</comment>
<evidence type="ECO:0000313" key="10">
    <source>
        <dbReference type="EMBL" id="AIZ50542.1"/>
    </source>
</evidence>
<dbReference type="InterPro" id="IPR050125">
    <property type="entry name" value="GPCR_opsins"/>
</dbReference>